<name>A0A6A6XZJ0_9PEZI</name>
<feature type="compositionally biased region" description="Basic and acidic residues" evidence="1">
    <location>
        <begin position="105"/>
        <end position="115"/>
    </location>
</feature>
<organism evidence="2">
    <name type="scientific">Mytilinidion resinicola</name>
    <dbReference type="NCBI Taxonomy" id="574789"/>
    <lineage>
        <taxon>Eukaryota</taxon>
        <taxon>Fungi</taxon>
        <taxon>Dikarya</taxon>
        <taxon>Ascomycota</taxon>
        <taxon>Pezizomycotina</taxon>
        <taxon>Dothideomycetes</taxon>
        <taxon>Pleosporomycetidae</taxon>
        <taxon>Mytilinidiales</taxon>
        <taxon>Mytilinidiaceae</taxon>
        <taxon>Mytilinidion</taxon>
    </lineage>
</organism>
<evidence type="ECO:0000313" key="4">
    <source>
        <dbReference type="RefSeq" id="XP_033568950.1"/>
    </source>
</evidence>
<reference evidence="4" key="3">
    <citation type="submission" date="2025-04" db="UniProtKB">
        <authorList>
            <consortium name="RefSeq"/>
        </authorList>
    </citation>
    <scope>IDENTIFICATION</scope>
    <source>
        <strain evidence="4">CBS 304.34</strain>
    </source>
</reference>
<feature type="compositionally biased region" description="Low complexity" evidence="1">
    <location>
        <begin position="69"/>
        <end position="96"/>
    </location>
</feature>
<evidence type="ECO:0000256" key="1">
    <source>
        <dbReference type="SAM" id="MobiDB-lite"/>
    </source>
</evidence>
<sequence length="115" mass="13190">MGQFVSPFDMHLDKYSAQFINGQFTPQYTDSLPPKQMCGHWDVPDKRYDAFTDATSQALERIARRNHKSSSTSTIMSRTTHLTTTLHNHQPTQPATRSRRRAATAKKEKISIRQP</sequence>
<evidence type="ECO:0000313" key="3">
    <source>
        <dbReference type="Proteomes" id="UP000504636"/>
    </source>
</evidence>
<protein>
    <submittedName>
        <fullName evidence="2 4">Uncharacterized protein</fullName>
    </submittedName>
</protein>
<dbReference type="GeneID" id="54454251"/>
<dbReference type="EMBL" id="MU003726">
    <property type="protein sequence ID" value="KAF2801986.1"/>
    <property type="molecule type" value="Genomic_DNA"/>
</dbReference>
<dbReference type="Proteomes" id="UP000504636">
    <property type="component" value="Unplaced"/>
</dbReference>
<reference evidence="4" key="2">
    <citation type="submission" date="2020-04" db="EMBL/GenBank/DDBJ databases">
        <authorList>
            <consortium name="NCBI Genome Project"/>
        </authorList>
    </citation>
    <scope>NUCLEOTIDE SEQUENCE</scope>
    <source>
        <strain evidence="4">CBS 304.34</strain>
    </source>
</reference>
<accession>A0A6A6XZJ0</accession>
<evidence type="ECO:0000313" key="2">
    <source>
        <dbReference type="EMBL" id="KAF2801986.1"/>
    </source>
</evidence>
<gene>
    <name evidence="2 4" type="ORF">BDZ99DRAFT_212187</name>
</gene>
<reference evidence="2 4" key="1">
    <citation type="journal article" date="2020" name="Stud. Mycol.">
        <title>101 Dothideomycetes genomes: a test case for predicting lifestyles and emergence of pathogens.</title>
        <authorList>
            <person name="Haridas S."/>
            <person name="Albert R."/>
            <person name="Binder M."/>
            <person name="Bloem J."/>
            <person name="Labutti K."/>
            <person name="Salamov A."/>
            <person name="Andreopoulos B."/>
            <person name="Baker S."/>
            <person name="Barry K."/>
            <person name="Bills G."/>
            <person name="Bluhm B."/>
            <person name="Cannon C."/>
            <person name="Castanera R."/>
            <person name="Culley D."/>
            <person name="Daum C."/>
            <person name="Ezra D."/>
            <person name="Gonzalez J."/>
            <person name="Henrissat B."/>
            <person name="Kuo A."/>
            <person name="Liang C."/>
            <person name="Lipzen A."/>
            <person name="Lutzoni F."/>
            <person name="Magnuson J."/>
            <person name="Mondo S."/>
            <person name="Nolan M."/>
            <person name="Ohm R."/>
            <person name="Pangilinan J."/>
            <person name="Park H.-J."/>
            <person name="Ramirez L."/>
            <person name="Alfaro M."/>
            <person name="Sun H."/>
            <person name="Tritt A."/>
            <person name="Yoshinaga Y."/>
            <person name="Zwiers L.-H."/>
            <person name="Turgeon B."/>
            <person name="Goodwin S."/>
            <person name="Spatafora J."/>
            <person name="Crous P."/>
            <person name="Grigoriev I."/>
        </authorList>
    </citation>
    <scope>NUCLEOTIDE SEQUENCE</scope>
    <source>
        <strain evidence="2 4">CBS 304.34</strain>
    </source>
</reference>
<proteinExistence type="predicted"/>
<dbReference type="AlphaFoldDB" id="A0A6A6XZJ0"/>
<dbReference type="RefSeq" id="XP_033568950.1">
    <property type="nucleotide sequence ID" value="XM_033713358.1"/>
</dbReference>
<feature type="region of interest" description="Disordered" evidence="1">
    <location>
        <begin position="64"/>
        <end position="115"/>
    </location>
</feature>
<keyword evidence="3" id="KW-1185">Reference proteome</keyword>